<sequence>MAYATEQEFAAFLTPEPAPAHARRLLDTASDQIAELIQFAVYEVDAEGAPASPEVFGFLTKATIYQAQYLKETGDETGANANVSSMSQGGLSIARALSGSLGSGRTPRYSENAIGVLRTGGLLSIRPRTR</sequence>
<organism evidence="1 2">
    <name type="scientific">Streptomyces apricus</name>
    <dbReference type="NCBI Taxonomy" id="1828112"/>
    <lineage>
        <taxon>Bacteria</taxon>
        <taxon>Bacillati</taxon>
        <taxon>Actinomycetota</taxon>
        <taxon>Actinomycetes</taxon>
        <taxon>Kitasatosporales</taxon>
        <taxon>Streptomycetaceae</taxon>
        <taxon>Streptomyces</taxon>
    </lineage>
</organism>
<evidence type="ECO:0000313" key="1">
    <source>
        <dbReference type="EMBL" id="KAA0941848.1"/>
    </source>
</evidence>
<evidence type="ECO:0000313" key="2">
    <source>
        <dbReference type="Proteomes" id="UP000324965"/>
    </source>
</evidence>
<reference evidence="1 2" key="1">
    <citation type="submission" date="2019-05" db="EMBL/GenBank/DDBJ databases">
        <authorList>
            <person name="Hariharan J."/>
            <person name="Choudoir M.J."/>
            <person name="Diebold P."/>
            <person name="Panke-Buisse K."/>
            <person name="Buckley D.H."/>
        </authorList>
    </citation>
    <scope>NUCLEOTIDE SEQUENCE [LARGE SCALE GENOMIC DNA]</scope>
    <source>
        <strain evidence="1 2">SUN51</strain>
    </source>
</reference>
<keyword evidence="2" id="KW-1185">Reference proteome</keyword>
<dbReference type="AlphaFoldDB" id="A0A5B0BI22"/>
<dbReference type="Proteomes" id="UP000324965">
    <property type="component" value="Unassembled WGS sequence"/>
</dbReference>
<dbReference type="OrthoDB" id="4236785at2"/>
<protein>
    <recommendedName>
        <fullName evidence="3">Head-to-tail adaptor</fullName>
    </recommendedName>
</protein>
<evidence type="ECO:0008006" key="3">
    <source>
        <dbReference type="Google" id="ProtNLM"/>
    </source>
</evidence>
<dbReference type="RefSeq" id="WP_149509929.1">
    <property type="nucleotide sequence ID" value="NZ_VDFC01000013.1"/>
</dbReference>
<comment type="caution">
    <text evidence="1">The sequence shown here is derived from an EMBL/GenBank/DDBJ whole genome shotgun (WGS) entry which is preliminary data.</text>
</comment>
<proteinExistence type="predicted"/>
<dbReference type="EMBL" id="VDFC01000013">
    <property type="protein sequence ID" value="KAA0941848.1"/>
    <property type="molecule type" value="Genomic_DNA"/>
</dbReference>
<gene>
    <name evidence="1" type="ORF">FGF04_04635</name>
</gene>
<accession>A0A5B0BI22</accession>
<name>A0A5B0BI22_9ACTN</name>